<dbReference type="Proteomes" id="UP000588158">
    <property type="component" value="Unassembled WGS sequence"/>
</dbReference>
<gene>
    <name evidence="2" type="ORF">HNR70_002836</name>
</gene>
<dbReference type="EMBL" id="JACHLZ010000001">
    <property type="protein sequence ID" value="MBB5833023.1"/>
    <property type="molecule type" value="Genomic_DNA"/>
</dbReference>
<sequence length="140" mass="14929">MATLSDAINVAIAQARKAEHGRHAELLIHDGPLRQTVLALKQGVRLAEHNSPPAASIQMIRGRVKVTGEEPVVLETGEVAALTHHRHSVEALDDSVFLLTTVTSVPGSESHGGPGTKTGELRRLREEELSAAERERVGGA</sequence>
<keyword evidence="3" id="KW-1185">Reference proteome</keyword>
<feature type="region of interest" description="Disordered" evidence="1">
    <location>
        <begin position="104"/>
        <end position="140"/>
    </location>
</feature>
<evidence type="ECO:0000313" key="2">
    <source>
        <dbReference type="EMBL" id="MBB5833023.1"/>
    </source>
</evidence>
<dbReference type="GO" id="GO:0051213">
    <property type="term" value="F:dioxygenase activity"/>
    <property type="evidence" value="ECO:0007669"/>
    <property type="project" value="UniProtKB-KW"/>
</dbReference>
<dbReference type="AlphaFoldDB" id="A0A841AGA6"/>
<protein>
    <submittedName>
        <fullName evidence="2">Quercetin dioxygenase-like cupin family protein</fullName>
    </submittedName>
</protein>
<dbReference type="SUPFAM" id="SSF51182">
    <property type="entry name" value="RmlC-like cupins"/>
    <property type="match status" value="1"/>
</dbReference>
<accession>A0A841AGA6</accession>
<dbReference type="InterPro" id="IPR011051">
    <property type="entry name" value="RmlC_Cupin_sf"/>
</dbReference>
<dbReference type="Gene3D" id="2.60.120.10">
    <property type="entry name" value="Jelly Rolls"/>
    <property type="match status" value="1"/>
</dbReference>
<reference evidence="2 3" key="1">
    <citation type="submission" date="2020-08" db="EMBL/GenBank/DDBJ databases">
        <title>Sequencing the genomes of 1000 actinobacteria strains.</title>
        <authorList>
            <person name="Klenk H.-P."/>
        </authorList>
    </citation>
    <scope>NUCLEOTIDE SEQUENCE [LARGE SCALE GENOMIC DNA]</scope>
    <source>
        <strain evidence="2 3">DSM 28796</strain>
    </source>
</reference>
<name>A0A841AGA6_9MICO</name>
<evidence type="ECO:0000256" key="1">
    <source>
        <dbReference type="SAM" id="MobiDB-lite"/>
    </source>
</evidence>
<comment type="caution">
    <text evidence="2">The sequence shown here is derived from an EMBL/GenBank/DDBJ whole genome shotgun (WGS) entry which is preliminary data.</text>
</comment>
<proteinExistence type="predicted"/>
<evidence type="ECO:0000313" key="3">
    <source>
        <dbReference type="Proteomes" id="UP000588158"/>
    </source>
</evidence>
<feature type="compositionally biased region" description="Basic and acidic residues" evidence="1">
    <location>
        <begin position="119"/>
        <end position="140"/>
    </location>
</feature>
<dbReference type="InterPro" id="IPR014710">
    <property type="entry name" value="RmlC-like_jellyroll"/>
</dbReference>
<dbReference type="RefSeq" id="WP_184326249.1">
    <property type="nucleotide sequence ID" value="NZ_JACHLZ010000001.1"/>
</dbReference>
<keyword evidence="2" id="KW-0560">Oxidoreductase</keyword>
<keyword evidence="2" id="KW-0223">Dioxygenase</keyword>
<organism evidence="2 3">
    <name type="scientific">Brachybacterium aquaticum</name>
    <dbReference type="NCBI Taxonomy" id="1432564"/>
    <lineage>
        <taxon>Bacteria</taxon>
        <taxon>Bacillati</taxon>
        <taxon>Actinomycetota</taxon>
        <taxon>Actinomycetes</taxon>
        <taxon>Micrococcales</taxon>
        <taxon>Dermabacteraceae</taxon>
        <taxon>Brachybacterium</taxon>
    </lineage>
</organism>